<dbReference type="SUPFAM" id="SSF55021">
    <property type="entry name" value="ACT-like"/>
    <property type="match status" value="1"/>
</dbReference>
<evidence type="ECO:0000256" key="4">
    <source>
        <dbReference type="ARBA" id="ARBA00022840"/>
    </source>
</evidence>
<feature type="domain" description="ABC transporter" evidence="8">
    <location>
        <begin position="9"/>
        <end position="247"/>
    </location>
</feature>
<dbReference type="GO" id="GO:0005524">
    <property type="term" value="F:ATP binding"/>
    <property type="evidence" value="ECO:0007669"/>
    <property type="project" value="UniProtKB-KW"/>
</dbReference>
<dbReference type="SMART" id="SM00930">
    <property type="entry name" value="NIL"/>
    <property type="match status" value="1"/>
</dbReference>
<evidence type="ECO:0000256" key="3">
    <source>
        <dbReference type="ARBA" id="ARBA00022741"/>
    </source>
</evidence>
<keyword evidence="7" id="KW-0472">Membrane</keyword>
<proteinExistence type="predicted"/>
<dbReference type="InterPro" id="IPR045865">
    <property type="entry name" value="ACT-like_dom_sf"/>
</dbReference>
<evidence type="ECO:0000256" key="5">
    <source>
        <dbReference type="ARBA" id="ARBA00022967"/>
    </source>
</evidence>
<keyword evidence="6" id="KW-0029">Amino-acid transport</keyword>
<keyword evidence="9" id="KW-0378">Hydrolase</keyword>
<dbReference type="PROSITE" id="PS00211">
    <property type="entry name" value="ABC_TRANSPORTER_1"/>
    <property type="match status" value="1"/>
</dbReference>
<dbReference type="PANTHER" id="PTHR43166">
    <property type="entry name" value="AMINO ACID IMPORT ATP-BINDING PROTEIN"/>
    <property type="match status" value="1"/>
</dbReference>
<keyword evidence="5" id="KW-1278">Translocase</keyword>
<dbReference type="PROSITE" id="PS50893">
    <property type="entry name" value="ABC_TRANSPORTER_2"/>
    <property type="match status" value="1"/>
</dbReference>
<protein>
    <submittedName>
        <fullName evidence="9">Methionine import ATP-binding protein MetN</fullName>
        <ecNumber evidence="9">3.6.3.-</ecNumber>
    </submittedName>
</protein>
<dbReference type="InterPro" id="IPR003439">
    <property type="entry name" value="ABC_transporter-like_ATP-bd"/>
</dbReference>
<dbReference type="Pfam" id="PF09383">
    <property type="entry name" value="NIL"/>
    <property type="match status" value="1"/>
</dbReference>
<evidence type="ECO:0000256" key="2">
    <source>
        <dbReference type="ARBA" id="ARBA00022475"/>
    </source>
</evidence>
<evidence type="ECO:0000256" key="7">
    <source>
        <dbReference type="ARBA" id="ARBA00023136"/>
    </source>
</evidence>
<dbReference type="Gene3D" id="3.30.70.260">
    <property type="match status" value="1"/>
</dbReference>
<sequence>MSEQHSPIISVQDVSKKLGDHILLSKVSFSVYPGEVFGIVGHSGSGKTTLLRCLDFLDMPTSGSISVAGFDNSLPTQKFSRRNFSKKVAYISQNYGLFSSKTVFENIAYPLRIHHSEMSKSEVEEQVYDTLNFLNLYHRHDAYPGNLSGGQKQKVAIARAIVCQPEVVLCDEITSALDPKSTEDIIERLLQLNQERGITLVLVSHEIDVVKKICSHVLVMHQGAVEELGTTEELFLNSENSITNELFHEDINIAALSSCYFAEDREEVLRLNFSKELAIQGIISKVIQTGLVSINILSGNINLFRKSPMGFLIIVLEGEVEQRKKAKELLIELGVVIKEFY</sequence>
<keyword evidence="4 9" id="KW-0067">ATP-binding</keyword>
<evidence type="ECO:0000256" key="6">
    <source>
        <dbReference type="ARBA" id="ARBA00022970"/>
    </source>
</evidence>
<dbReference type="AlphaFoldDB" id="A0A0F7WVQ9"/>
<evidence type="ECO:0000313" key="9">
    <source>
        <dbReference type="EMBL" id="CRI42404.1"/>
    </source>
</evidence>
<keyword evidence="1" id="KW-0813">Transport</keyword>
<dbReference type="Pfam" id="PF00005">
    <property type="entry name" value="ABC_tran"/>
    <property type="match status" value="1"/>
</dbReference>
<dbReference type="EC" id="3.6.3.-" evidence="9"/>
<gene>
    <name evidence="9" type="ORF">BN1224_DC9_BI_00030</name>
</gene>
<keyword evidence="3" id="KW-0547">Nucleotide-binding</keyword>
<name>A0A0F7WVQ9_CHLPN</name>
<evidence type="ECO:0000256" key="1">
    <source>
        <dbReference type="ARBA" id="ARBA00022448"/>
    </source>
</evidence>
<dbReference type="PANTHER" id="PTHR43166:SF30">
    <property type="entry name" value="METHIONINE IMPORT ATP-BINDING PROTEIN METN"/>
    <property type="match status" value="1"/>
</dbReference>
<dbReference type="InterPro" id="IPR027417">
    <property type="entry name" value="P-loop_NTPase"/>
</dbReference>
<reference evidence="9" key="1">
    <citation type="submission" date="2015-05" db="EMBL/GenBank/DDBJ databases">
        <authorList>
            <person name="Rattei Thomas"/>
        </authorList>
    </citation>
    <scope>NUCLEOTIDE SEQUENCE</scope>
    <source>
        <strain evidence="9">DC9</strain>
    </source>
</reference>
<dbReference type="InterPro" id="IPR017871">
    <property type="entry name" value="ABC_transporter-like_CS"/>
</dbReference>
<dbReference type="SUPFAM" id="SSF52540">
    <property type="entry name" value="P-loop containing nucleoside triphosphate hydrolases"/>
    <property type="match status" value="1"/>
</dbReference>
<dbReference type="InterPro" id="IPR003593">
    <property type="entry name" value="AAA+_ATPase"/>
</dbReference>
<dbReference type="InterPro" id="IPR050086">
    <property type="entry name" value="MetN_ABC_transporter-like"/>
</dbReference>
<dbReference type="GO" id="GO:0006865">
    <property type="term" value="P:amino acid transport"/>
    <property type="evidence" value="ECO:0007669"/>
    <property type="project" value="UniProtKB-KW"/>
</dbReference>
<dbReference type="InterPro" id="IPR018449">
    <property type="entry name" value="NIL_domain"/>
</dbReference>
<keyword evidence="2" id="KW-1003">Cell membrane</keyword>
<accession>A0A0F7WVQ9</accession>
<dbReference type="GO" id="GO:0016887">
    <property type="term" value="F:ATP hydrolysis activity"/>
    <property type="evidence" value="ECO:0007669"/>
    <property type="project" value="InterPro"/>
</dbReference>
<evidence type="ECO:0000259" key="8">
    <source>
        <dbReference type="PROSITE" id="PS50893"/>
    </source>
</evidence>
<dbReference type="SMART" id="SM00382">
    <property type="entry name" value="AAA"/>
    <property type="match status" value="1"/>
</dbReference>
<dbReference type="EMBL" id="LN847040">
    <property type="protein sequence ID" value="CRI42404.1"/>
    <property type="molecule type" value="Genomic_DNA"/>
</dbReference>
<organism evidence="9">
    <name type="scientific">Chlamydia pneumoniae</name>
    <name type="common">Chlamydophila pneumoniae</name>
    <dbReference type="NCBI Taxonomy" id="83558"/>
    <lineage>
        <taxon>Bacteria</taxon>
        <taxon>Pseudomonadati</taxon>
        <taxon>Chlamydiota</taxon>
        <taxon>Chlamydiia</taxon>
        <taxon>Chlamydiales</taxon>
        <taxon>Chlamydiaceae</taxon>
        <taxon>Chlamydia/Chlamydophila group</taxon>
        <taxon>Chlamydia</taxon>
    </lineage>
</organism>
<dbReference type="Gene3D" id="3.40.50.300">
    <property type="entry name" value="P-loop containing nucleotide triphosphate hydrolases"/>
    <property type="match status" value="1"/>
</dbReference>